<dbReference type="OrthoDB" id="8594221at2"/>
<name>A0A1V3A0T3_9GAMM</name>
<keyword evidence="3" id="KW-1185">Reference proteome</keyword>
<reference evidence="2 3" key="1">
    <citation type="submission" date="2017-02" db="EMBL/GenBank/DDBJ databases">
        <title>Genomic diversity within the haloalkaliphilic genus Thioalkalivibrio.</title>
        <authorList>
            <person name="Ahn A.-C."/>
            <person name="Meier-Kolthoff J."/>
            <person name="Overmars L."/>
            <person name="Richter M."/>
            <person name="Woyke T."/>
            <person name="Sorokin D.Y."/>
            <person name="Muyzer G."/>
        </authorList>
    </citation>
    <scope>NUCLEOTIDE SEQUENCE [LARGE SCALE GENOMIC DNA]</scope>
    <source>
        <strain evidence="2 3">HL17</strain>
    </source>
</reference>
<protein>
    <submittedName>
        <fullName evidence="2">NUDIX hydrolase</fullName>
    </submittedName>
</protein>
<dbReference type="SUPFAM" id="SSF55811">
    <property type="entry name" value="Nudix"/>
    <property type="match status" value="1"/>
</dbReference>
<keyword evidence="2" id="KW-0378">Hydrolase</keyword>
<organism evidence="2 3">
    <name type="scientific">Thioalkalivibrio halophilus</name>
    <dbReference type="NCBI Taxonomy" id="252474"/>
    <lineage>
        <taxon>Bacteria</taxon>
        <taxon>Pseudomonadati</taxon>
        <taxon>Pseudomonadota</taxon>
        <taxon>Gammaproteobacteria</taxon>
        <taxon>Chromatiales</taxon>
        <taxon>Ectothiorhodospiraceae</taxon>
        <taxon>Thioalkalivibrio</taxon>
    </lineage>
</organism>
<dbReference type="InterPro" id="IPR000086">
    <property type="entry name" value="NUDIX_hydrolase_dom"/>
</dbReference>
<dbReference type="Gene3D" id="3.90.79.10">
    <property type="entry name" value="Nucleoside Triphosphate Pyrophosphohydrolase"/>
    <property type="match status" value="1"/>
</dbReference>
<dbReference type="InterPro" id="IPR015797">
    <property type="entry name" value="NUDIX_hydrolase-like_dom_sf"/>
</dbReference>
<comment type="caution">
    <text evidence="2">The sequence shown here is derived from an EMBL/GenBank/DDBJ whole genome shotgun (WGS) entry which is preliminary data.</text>
</comment>
<dbReference type="STRING" id="252474.B1A74_03635"/>
<feature type="domain" description="Nudix hydrolase" evidence="1">
    <location>
        <begin position="6"/>
        <end position="134"/>
    </location>
</feature>
<dbReference type="Proteomes" id="UP000189177">
    <property type="component" value="Unassembled WGS sequence"/>
</dbReference>
<evidence type="ECO:0000313" key="2">
    <source>
        <dbReference type="EMBL" id="OOC10926.1"/>
    </source>
</evidence>
<evidence type="ECO:0000313" key="3">
    <source>
        <dbReference type="Proteomes" id="UP000189177"/>
    </source>
</evidence>
<dbReference type="PROSITE" id="PS51462">
    <property type="entry name" value="NUDIX"/>
    <property type="match status" value="1"/>
</dbReference>
<dbReference type="RefSeq" id="WP_018869390.1">
    <property type="nucleotide sequence ID" value="NZ_MUZR01000008.1"/>
</dbReference>
<dbReference type="GO" id="GO:0016787">
    <property type="term" value="F:hydrolase activity"/>
    <property type="evidence" value="ECO:0007669"/>
    <property type="project" value="UniProtKB-KW"/>
</dbReference>
<dbReference type="Pfam" id="PF00293">
    <property type="entry name" value="NUDIX"/>
    <property type="match status" value="1"/>
</dbReference>
<dbReference type="AlphaFoldDB" id="A0A1V3A0T3"/>
<dbReference type="EMBL" id="MUZR01000008">
    <property type="protein sequence ID" value="OOC10926.1"/>
    <property type="molecule type" value="Genomic_DNA"/>
</dbReference>
<proteinExistence type="predicted"/>
<gene>
    <name evidence="2" type="ORF">B1A74_03635</name>
</gene>
<sequence>MNERLRCHITVAAVIEDRGRFLFVEEEDAGLRVLNQPAGHLDPDEDLIAAVRREVREETALEFAPQHSLGCDLLRLADGAVILRVAFTGTVSTPAQPIRRDPAILATHWLDAATALNGHRLRSPLVARSLRRWESGLRLPLESAGELVDNVRPAPARPEE</sequence>
<evidence type="ECO:0000259" key="1">
    <source>
        <dbReference type="PROSITE" id="PS51462"/>
    </source>
</evidence>
<accession>A0A1V3A0T3</accession>